<evidence type="ECO:0000313" key="4">
    <source>
        <dbReference type="EMBL" id="CAF1079059.1"/>
    </source>
</evidence>
<comment type="caution">
    <text evidence="3">The sequence shown here is derived from an EMBL/GenBank/DDBJ whole genome shotgun (WGS) entry which is preliminary data.</text>
</comment>
<proteinExistence type="predicted"/>
<dbReference type="InterPro" id="IPR036179">
    <property type="entry name" value="Ig-like_dom_sf"/>
</dbReference>
<evidence type="ECO:0000259" key="2">
    <source>
        <dbReference type="Pfam" id="PF07679"/>
    </source>
</evidence>
<evidence type="ECO:0000313" key="6">
    <source>
        <dbReference type="Proteomes" id="UP000663877"/>
    </source>
</evidence>
<protein>
    <recommendedName>
        <fullName evidence="2">Immunoglobulin I-set domain-containing protein</fullName>
    </recommendedName>
</protein>
<dbReference type="EMBL" id="CAJNOM010000116">
    <property type="protein sequence ID" value="CAF1079059.1"/>
    <property type="molecule type" value="Genomic_DNA"/>
</dbReference>
<dbReference type="Gene3D" id="2.60.40.10">
    <property type="entry name" value="Immunoglobulins"/>
    <property type="match status" value="1"/>
</dbReference>
<evidence type="ECO:0000256" key="1">
    <source>
        <dbReference type="SAM" id="MobiDB-lite"/>
    </source>
</evidence>
<dbReference type="AlphaFoldDB" id="A0A813N7A0"/>
<feature type="domain" description="Immunoglobulin I-set" evidence="2">
    <location>
        <begin position="9"/>
        <end position="79"/>
    </location>
</feature>
<dbReference type="OrthoDB" id="6159398at2759"/>
<keyword evidence="5" id="KW-1185">Reference proteome</keyword>
<accession>A0A813N7A0</accession>
<reference evidence="3" key="1">
    <citation type="submission" date="2021-02" db="EMBL/GenBank/DDBJ databases">
        <authorList>
            <person name="Nowell W R."/>
        </authorList>
    </citation>
    <scope>NUCLEOTIDE SEQUENCE</scope>
</reference>
<dbReference type="InterPro" id="IPR013098">
    <property type="entry name" value="Ig_I-set"/>
</dbReference>
<dbReference type="InterPro" id="IPR013783">
    <property type="entry name" value="Ig-like_fold"/>
</dbReference>
<evidence type="ECO:0000313" key="5">
    <source>
        <dbReference type="Proteomes" id="UP000663832"/>
    </source>
</evidence>
<sequence length="131" mass="14527">MKSQSRSTLEQSTFVEVVVNGNPFPNVIWYKEKIEIAESVKVKTEVDIITGTAGLLIPPCRQTNDSSYAITLQNEHEKAGSGGDDNRSGSRNSIIIDDRQPSLRRVDQENLLKVGRDSKTRRPSLADVISN</sequence>
<evidence type="ECO:0000313" key="3">
    <source>
        <dbReference type="EMBL" id="CAF0733798.1"/>
    </source>
</evidence>
<feature type="compositionally biased region" description="Basic and acidic residues" evidence="1">
    <location>
        <begin position="75"/>
        <end position="88"/>
    </location>
</feature>
<feature type="region of interest" description="Disordered" evidence="1">
    <location>
        <begin position="75"/>
        <end position="100"/>
    </location>
</feature>
<gene>
    <name evidence="3" type="ORF">BJG266_LOCUS1381</name>
    <name evidence="4" type="ORF">QVE165_LOCUS19117</name>
</gene>
<dbReference type="Proteomes" id="UP000663877">
    <property type="component" value="Unassembled WGS sequence"/>
</dbReference>
<name>A0A813N7A0_9BILA</name>
<dbReference type="Pfam" id="PF07679">
    <property type="entry name" value="I-set"/>
    <property type="match status" value="1"/>
</dbReference>
<organism evidence="3 6">
    <name type="scientific">Adineta steineri</name>
    <dbReference type="NCBI Taxonomy" id="433720"/>
    <lineage>
        <taxon>Eukaryota</taxon>
        <taxon>Metazoa</taxon>
        <taxon>Spiralia</taxon>
        <taxon>Gnathifera</taxon>
        <taxon>Rotifera</taxon>
        <taxon>Eurotatoria</taxon>
        <taxon>Bdelloidea</taxon>
        <taxon>Adinetida</taxon>
        <taxon>Adinetidae</taxon>
        <taxon>Adineta</taxon>
    </lineage>
</organism>
<dbReference type="EMBL" id="CAJNOI010000003">
    <property type="protein sequence ID" value="CAF0733798.1"/>
    <property type="molecule type" value="Genomic_DNA"/>
</dbReference>
<dbReference type="SUPFAM" id="SSF48726">
    <property type="entry name" value="Immunoglobulin"/>
    <property type="match status" value="1"/>
</dbReference>
<dbReference type="Proteomes" id="UP000663832">
    <property type="component" value="Unassembled WGS sequence"/>
</dbReference>